<dbReference type="InterPro" id="IPR010730">
    <property type="entry name" value="HET"/>
</dbReference>
<comment type="caution">
    <text evidence="2">The sequence shown here is derived from an EMBL/GenBank/DDBJ whole genome shotgun (WGS) entry which is preliminary data.</text>
</comment>
<evidence type="ECO:0000313" key="2">
    <source>
        <dbReference type="EMBL" id="KAL2857633.1"/>
    </source>
</evidence>
<dbReference type="Pfam" id="PF06985">
    <property type="entry name" value="HET"/>
    <property type="match status" value="1"/>
</dbReference>
<dbReference type="Proteomes" id="UP001610444">
    <property type="component" value="Unassembled WGS sequence"/>
</dbReference>
<dbReference type="EMBL" id="JBFXLR010000006">
    <property type="protein sequence ID" value="KAL2857633.1"/>
    <property type="molecule type" value="Genomic_DNA"/>
</dbReference>
<dbReference type="InterPro" id="IPR052895">
    <property type="entry name" value="HetReg/Transcr_Mod"/>
</dbReference>
<gene>
    <name evidence="2" type="ORF">BJX68DRAFT_263193</name>
</gene>
<organism evidence="2 3">
    <name type="scientific">Aspergillus pseudodeflectus</name>
    <dbReference type="NCBI Taxonomy" id="176178"/>
    <lineage>
        <taxon>Eukaryota</taxon>
        <taxon>Fungi</taxon>
        <taxon>Dikarya</taxon>
        <taxon>Ascomycota</taxon>
        <taxon>Pezizomycotina</taxon>
        <taxon>Eurotiomycetes</taxon>
        <taxon>Eurotiomycetidae</taxon>
        <taxon>Eurotiales</taxon>
        <taxon>Aspergillaceae</taxon>
        <taxon>Aspergillus</taxon>
        <taxon>Aspergillus subgen. Nidulantes</taxon>
    </lineage>
</organism>
<evidence type="ECO:0000259" key="1">
    <source>
        <dbReference type="Pfam" id="PF06985"/>
    </source>
</evidence>
<dbReference type="PANTHER" id="PTHR24148:SF73">
    <property type="entry name" value="HET DOMAIN PROTEIN (AFU_ORTHOLOGUE AFUA_8G01020)"/>
    <property type="match status" value="1"/>
</dbReference>
<dbReference type="PANTHER" id="PTHR24148">
    <property type="entry name" value="ANKYRIN REPEAT DOMAIN-CONTAINING PROTEIN 39 HOMOLOG-RELATED"/>
    <property type="match status" value="1"/>
</dbReference>
<dbReference type="RefSeq" id="XP_070903164.1">
    <property type="nucleotide sequence ID" value="XM_071044630.1"/>
</dbReference>
<feature type="domain" description="Heterokaryon incompatibility" evidence="1">
    <location>
        <begin position="75"/>
        <end position="199"/>
    </location>
</feature>
<reference evidence="2 3" key="1">
    <citation type="submission" date="2024-07" db="EMBL/GenBank/DDBJ databases">
        <title>Section-level genome sequencing and comparative genomics of Aspergillus sections Usti and Cavernicolus.</title>
        <authorList>
            <consortium name="Lawrence Berkeley National Laboratory"/>
            <person name="Nybo J.L."/>
            <person name="Vesth T.C."/>
            <person name="Theobald S."/>
            <person name="Frisvad J.C."/>
            <person name="Larsen T.O."/>
            <person name="Kjaerboelling I."/>
            <person name="Rothschild-Mancinelli K."/>
            <person name="Lyhne E.K."/>
            <person name="Kogle M.E."/>
            <person name="Barry K."/>
            <person name="Clum A."/>
            <person name="Na H."/>
            <person name="Ledsgaard L."/>
            <person name="Lin J."/>
            <person name="Lipzen A."/>
            <person name="Kuo A."/>
            <person name="Riley R."/>
            <person name="Mondo S."/>
            <person name="LaButti K."/>
            <person name="Haridas S."/>
            <person name="Pangalinan J."/>
            <person name="Salamov A.A."/>
            <person name="Simmons B.A."/>
            <person name="Magnuson J.K."/>
            <person name="Chen J."/>
            <person name="Drula E."/>
            <person name="Henrissat B."/>
            <person name="Wiebenga A."/>
            <person name="Lubbers R.J."/>
            <person name="Gomes A.C."/>
            <person name="Macurrencykelacurrency M.R."/>
            <person name="Stajich J."/>
            <person name="Grigoriev I.V."/>
            <person name="Mortensen U.H."/>
            <person name="De vries R.P."/>
            <person name="Baker S.E."/>
            <person name="Andersen M.R."/>
        </authorList>
    </citation>
    <scope>NUCLEOTIDE SEQUENCE [LARGE SCALE GENOMIC DNA]</scope>
    <source>
        <strain evidence="2 3">CBS 756.74</strain>
    </source>
</reference>
<sequence length="255" mass="29439">MDREDQTKVPKLRGWTPDWPFPLTRSGNLSFYYNLARLKPLLQYGPRVSLWCAASNLRGIFLHARDFYWRYFRPSQETILINGVPFPVTRNLATALRRVRVWKEPVSFWVDAICIDQDDNAEKSRQLALMPDIYSKAFGTVIWLGPRTDRSHEAMEFIRSASKLEVDDANINIDSLVPAKALTALYKRTWWQRVWVLQEAVLPQQAAVVCGRDAANLRDFETLVKKEKGLRQSIRSAVCTGNLDSHTSRVEFYSS</sequence>
<name>A0ABR4KZB6_9EURO</name>
<dbReference type="GeneID" id="98159794"/>
<evidence type="ECO:0000313" key="3">
    <source>
        <dbReference type="Proteomes" id="UP001610444"/>
    </source>
</evidence>
<proteinExistence type="predicted"/>
<protein>
    <submittedName>
        <fullName evidence="2">Heterokaryon incompatibility protein-domain-containing protein</fullName>
    </submittedName>
</protein>
<accession>A0ABR4KZB6</accession>
<keyword evidence="3" id="KW-1185">Reference proteome</keyword>